<protein>
    <recommendedName>
        <fullName evidence="3">Ig-like domain-containing protein</fullName>
    </recommendedName>
</protein>
<organism evidence="1 2">
    <name type="scientific">Plakobranchus ocellatus</name>
    <dbReference type="NCBI Taxonomy" id="259542"/>
    <lineage>
        <taxon>Eukaryota</taxon>
        <taxon>Metazoa</taxon>
        <taxon>Spiralia</taxon>
        <taxon>Lophotrochozoa</taxon>
        <taxon>Mollusca</taxon>
        <taxon>Gastropoda</taxon>
        <taxon>Heterobranchia</taxon>
        <taxon>Euthyneura</taxon>
        <taxon>Panpulmonata</taxon>
        <taxon>Sacoglossa</taxon>
        <taxon>Placobranchoidea</taxon>
        <taxon>Plakobranchidae</taxon>
        <taxon>Plakobranchus</taxon>
    </lineage>
</organism>
<name>A0AAV3ZBB0_9GAST</name>
<gene>
    <name evidence="1" type="ORF">PoB_001827200</name>
</gene>
<sequence length="94" mass="10577">MVWVVQSDTLRALSWFMRVWPVHTRVISGFSASVRLGCPKRASNSPQKRPCRAPMLGLEPAIEGPFRSQGGLTIHCAIAAPLGQVQWFYPRWQT</sequence>
<dbReference type="AlphaFoldDB" id="A0AAV3ZBB0"/>
<dbReference type="EMBL" id="BLXT01002163">
    <property type="protein sequence ID" value="GFN91766.1"/>
    <property type="molecule type" value="Genomic_DNA"/>
</dbReference>
<accession>A0AAV3ZBB0</accession>
<keyword evidence="2" id="KW-1185">Reference proteome</keyword>
<evidence type="ECO:0000313" key="2">
    <source>
        <dbReference type="Proteomes" id="UP000735302"/>
    </source>
</evidence>
<comment type="caution">
    <text evidence="1">The sequence shown here is derived from an EMBL/GenBank/DDBJ whole genome shotgun (WGS) entry which is preliminary data.</text>
</comment>
<evidence type="ECO:0000313" key="1">
    <source>
        <dbReference type="EMBL" id="GFN91766.1"/>
    </source>
</evidence>
<reference evidence="1 2" key="1">
    <citation type="journal article" date="2021" name="Elife">
        <title>Chloroplast acquisition without the gene transfer in kleptoplastic sea slugs, Plakobranchus ocellatus.</title>
        <authorList>
            <person name="Maeda T."/>
            <person name="Takahashi S."/>
            <person name="Yoshida T."/>
            <person name="Shimamura S."/>
            <person name="Takaki Y."/>
            <person name="Nagai Y."/>
            <person name="Toyoda A."/>
            <person name="Suzuki Y."/>
            <person name="Arimoto A."/>
            <person name="Ishii H."/>
            <person name="Satoh N."/>
            <person name="Nishiyama T."/>
            <person name="Hasebe M."/>
            <person name="Maruyama T."/>
            <person name="Minagawa J."/>
            <person name="Obokata J."/>
            <person name="Shigenobu S."/>
        </authorList>
    </citation>
    <scope>NUCLEOTIDE SEQUENCE [LARGE SCALE GENOMIC DNA]</scope>
</reference>
<evidence type="ECO:0008006" key="3">
    <source>
        <dbReference type="Google" id="ProtNLM"/>
    </source>
</evidence>
<proteinExistence type="predicted"/>
<dbReference type="Proteomes" id="UP000735302">
    <property type="component" value="Unassembled WGS sequence"/>
</dbReference>